<dbReference type="GO" id="GO:0014069">
    <property type="term" value="C:postsynaptic density"/>
    <property type="evidence" value="ECO:0007669"/>
    <property type="project" value="TreeGrafter"/>
</dbReference>
<proteinExistence type="predicted"/>
<name>A0A443SL82_9ACAR</name>
<organism evidence="15 16">
    <name type="scientific">Leptotrombidium deliense</name>
    <dbReference type="NCBI Taxonomy" id="299467"/>
    <lineage>
        <taxon>Eukaryota</taxon>
        <taxon>Metazoa</taxon>
        <taxon>Ecdysozoa</taxon>
        <taxon>Arthropoda</taxon>
        <taxon>Chelicerata</taxon>
        <taxon>Arachnida</taxon>
        <taxon>Acari</taxon>
        <taxon>Acariformes</taxon>
        <taxon>Trombidiformes</taxon>
        <taxon>Prostigmata</taxon>
        <taxon>Anystina</taxon>
        <taxon>Parasitengona</taxon>
        <taxon>Trombiculoidea</taxon>
        <taxon>Trombiculidae</taxon>
        <taxon>Leptotrombidium</taxon>
    </lineage>
</organism>
<evidence type="ECO:0000256" key="7">
    <source>
        <dbReference type="ARBA" id="ARBA00023018"/>
    </source>
</evidence>
<evidence type="ECO:0000256" key="10">
    <source>
        <dbReference type="ARBA" id="ARBA00023212"/>
    </source>
</evidence>
<keyword evidence="3" id="KW-0963">Cytoplasm</keyword>
<keyword evidence="9" id="KW-0009">Actin-binding</keyword>
<feature type="compositionally biased region" description="Acidic residues" evidence="13">
    <location>
        <begin position="520"/>
        <end position="531"/>
    </location>
</feature>
<dbReference type="GO" id="GO:0007015">
    <property type="term" value="P:actin filament organization"/>
    <property type="evidence" value="ECO:0007669"/>
    <property type="project" value="TreeGrafter"/>
</dbReference>
<dbReference type="PROSITE" id="PS50106">
    <property type="entry name" value="PDZ"/>
    <property type="match status" value="1"/>
</dbReference>
<feature type="region of interest" description="Disordered" evidence="13">
    <location>
        <begin position="22"/>
        <end position="111"/>
    </location>
</feature>
<evidence type="ECO:0000256" key="11">
    <source>
        <dbReference type="ARBA" id="ARBA00034103"/>
    </source>
</evidence>
<dbReference type="Pfam" id="PF00595">
    <property type="entry name" value="PDZ"/>
    <property type="match status" value="1"/>
</dbReference>
<dbReference type="GO" id="GO:0051015">
    <property type="term" value="F:actin filament binding"/>
    <property type="evidence" value="ECO:0007669"/>
    <property type="project" value="TreeGrafter"/>
</dbReference>
<dbReference type="PANTHER" id="PTHR16154">
    <property type="entry name" value="NEURABIN"/>
    <property type="match status" value="1"/>
</dbReference>
<dbReference type="OrthoDB" id="62701at2759"/>
<dbReference type="EMBL" id="NCKV01001505">
    <property type="protein sequence ID" value="RWS28223.1"/>
    <property type="molecule type" value="Genomic_DNA"/>
</dbReference>
<keyword evidence="16" id="KW-1185">Reference proteome</keyword>
<evidence type="ECO:0000259" key="14">
    <source>
        <dbReference type="PROSITE" id="PS50106"/>
    </source>
</evidence>
<dbReference type="CDD" id="cd06790">
    <property type="entry name" value="PDZ_neurabin-like"/>
    <property type="match status" value="1"/>
</dbReference>
<keyword evidence="5" id="KW-0221">Differentiation</keyword>
<dbReference type="Proteomes" id="UP000288716">
    <property type="component" value="Unassembled WGS sequence"/>
</dbReference>
<dbReference type="Pfam" id="PF17817">
    <property type="entry name" value="PDZ_5"/>
    <property type="match status" value="1"/>
</dbReference>
<keyword evidence="10" id="KW-0206">Cytoskeleton</keyword>
<dbReference type="InterPro" id="IPR036034">
    <property type="entry name" value="PDZ_sf"/>
</dbReference>
<dbReference type="Gene3D" id="2.30.42.10">
    <property type="match status" value="1"/>
</dbReference>
<gene>
    <name evidence="15" type="ORF">B4U80_03416</name>
</gene>
<evidence type="ECO:0000256" key="8">
    <source>
        <dbReference type="ARBA" id="ARBA00023054"/>
    </source>
</evidence>
<dbReference type="GO" id="GO:0030425">
    <property type="term" value="C:dendrite"/>
    <property type="evidence" value="ECO:0007669"/>
    <property type="project" value="TreeGrafter"/>
</dbReference>
<dbReference type="InterPro" id="IPR043446">
    <property type="entry name" value="Neurabin-like"/>
</dbReference>
<feature type="coiled-coil region" evidence="12">
    <location>
        <begin position="550"/>
        <end position="591"/>
    </location>
</feature>
<evidence type="ECO:0000313" key="16">
    <source>
        <dbReference type="Proteomes" id="UP000288716"/>
    </source>
</evidence>
<sequence length="598" mass="66349">MVSKSNYAKVVNDEHVSHPFQSLEKQKVISSETQEENVKKVTKPIRKSEESKKNDVFVNGSQHGSEESVKRVDSLENLMQECEMKEDNDESGKRCPPIPQRPSKATHCQRNSSNINSSAVKESNATVAVIAQQSVVNNNGNKCEMKKSSHSVSKRSPKEELIDKMISEIAEDSQTSIPAAKVINESSELLDLSACDTSGIPDIIDFDECFQGVEMMTDEEAAKLLSKRSWSDLLNEETDQLAKSEENVDEQVKPKTDFVEPEEVIKITEEVSAGEDYDEVYGGEASAEGDLQTISGETTIVFNDVEYHLLSDGHYYVEKPGLVEDSDEEEESVSVYLSPVPPKKRSKVKFSANPIKVFTTHSVEDYDRRNEDIDPVAASAEYELEKRIEKMDVFPVQLEKGDDGLGLSIIGMGVGADAGLEKLGIFVKTITENGAADRDGRIKVNDQIIEVDGKSLVGVTQAYAASVLRGTSGSVAFMIGREKDAENSEIAQLIQQSIAAERQRDVEQAPIKDLPQSPEPETETELEECDGEAPAYPLNGNVNNGESHEAIEVEDDVESLKRQVLEWQQKYNVLNEELIRLKEKAKRKCRKQCSCDDE</sequence>
<evidence type="ECO:0000256" key="3">
    <source>
        <dbReference type="ARBA" id="ARBA00022490"/>
    </source>
</evidence>
<dbReference type="InterPro" id="IPR001478">
    <property type="entry name" value="PDZ"/>
</dbReference>
<dbReference type="FunFam" id="2.30.42.10:FF:000010">
    <property type="entry name" value="Neurabin-1 isoform 1"/>
    <property type="match status" value="1"/>
</dbReference>
<dbReference type="GO" id="GO:0019722">
    <property type="term" value="P:calcium-mediated signaling"/>
    <property type="evidence" value="ECO:0007669"/>
    <property type="project" value="TreeGrafter"/>
</dbReference>
<dbReference type="SMART" id="SM00228">
    <property type="entry name" value="PDZ"/>
    <property type="match status" value="1"/>
</dbReference>
<evidence type="ECO:0000313" key="15">
    <source>
        <dbReference type="EMBL" id="RWS28223.1"/>
    </source>
</evidence>
<keyword evidence="7" id="KW-0770">Synapse</keyword>
<comment type="caution">
    <text evidence="15">The sequence shown here is derived from an EMBL/GenBank/DDBJ whole genome shotgun (WGS) entry which is preliminary data.</text>
</comment>
<evidence type="ECO:0000256" key="1">
    <source>
        <dbReference type="ARBA" id="ARBA00004245"/>
    </source>
</evidence>
<keyword evidence="8 12" id="KW-0175">Coiled coil</keyword>
<dbReference type="GO" id="GO:0005737">
    <property type="term" value="C:cytoplasm"/>
    <property type="evidence" value="ECO:0007669"/>
    <property type="project" value="TreeGrafter"/>
</dbReference>
<dbReference type="STRING" id="299467.A0A443SL82"/>
<feature type="compositionally biased region" description="Basic and acidic residues" evidence="13">
    <location>
        <begin position="46"/>
        <end position="55"/>
    </location>
</feature>
<dbReference type="InterPro" id="IPR040645">
    <property type="entry name" value="Neurabin-1/2_PDZ"/>
</dbReference>
<evidence type="ECO:0000256" key="2">
    <source>
        <dbReference type="ARBA" id="ARBA00022473"/>
    </source>
</evidence>
<reference evidence="15 16" key="1">
    <citation type="journal article" date="2018" name="Gigascience">
        <title>Genomes of trombidid mites reveal novel predicted allergens and laterally-transferred genes associated with secondary metabolism.</title>
        <authorList>
            <person name="Dong X."/>
            <person name="Chaisiri K."/>
            <person name="Xia D."/>
            <person name="Armstrong S.D."/>
            <person name="Fang Y."/>
            <person name="Donnelly M.J."/>
            <person name="Kadowaki T."/>
            <person name="McGarry J.W."/>
            <person name="Darby A.C."/>
            <person name="Makepeace B.L."/>
        </authorList>
    </citation>
    <scope>NUCLEOTIDE SEQUENCE [LARGE SCALE GENOMIC DNA]</scope>
    <source>
        <strain evidence="15">UoL-UT</strain>
    </source>
</reference>
<comment type="subcellular location">
    <subcellularLocation>
        <location evidence="1">Cytoplasm</location>
        <location evidence="1">Cytoskeleton</location>
    </subcellularLocation>
    <subcellularLocation>
        <location evidence="11">Synapse</location>
    </subcellularLocation>
</comment>
<feature type="compositionally biased region" description="Basic and acidic residues" evidence="13">
    <location>
        <begin position="82"/>
        <end position="93"/>
    </location>
</feature>
<accession>A0A443SL82</accession>
<evidence type="ECO:0000256" key="6">
    <source>
        <dbReference type="ARBA" id="ARBA00022902"/>
    </source>
</evidence>
<evidence type="ECO:0000256" key="9">
    <source>
        <dbReference type="ARBA" id="ARBA00023203"/>
    </source>
</evidence>
<evidence type="ECO:0000256" key="13">
    <source>
        <dbReference type="SAM" id="MobiDB-lite"/>
    </source>
</evidence>
<keyword evidence="2" id="KW-0217">Developmental protein</keyword>
<evidence type="ECO:0000256" key="5">
    <source>
        <dbReference type="ARBA" id="ARBA00022782"/>
    </source>
</evidence>
<dbReference type="GO" id="GO:0031175">
    <property type="term" value="P:neuron projection development"/>
    <property type="evidence" value="ECO:0007669"/>
    <property type="project" value="TreeGrafter"/>
</dbReference>
<feature type="compositionally biased region" description="Basic and acidic residues" evidence="13">
    <location>
        <begin position="64"/>
        <end position="74"/>
    </location>
</feature>
<keyword evidence="4" id="KW-0597">Phosphoprotein</keyword>
<evidence type="ECO:0000256" key="4">
    <source>
        <dbReference type="ARBA" id="ARBA00022553"/>
    </source>
</evidence>
<protein>
    <submittedName>
        <fullName evidence="15">Neurabin-2-like protein</fullName>
    </submittedName>
</protein>
<dbReference type="PANTHER" id="PTHR16154:SF6">
    <property type="entry name" value="SPINOPHILIN, ISOFORM J"/>
    <property type="match status" value="1"/>
</dbReference>
<feature type="region of interest" description="Disordered" evidence="13">
    <location>
        <begin position="504"/>
        <end position="542"/>
    </location>
</feature>
<dbReference type="GO" id="GO:0015629">
    <property type="term" value="C:actin cytoskeleton"/>
    <property type="evidence" value="ECO:0007669"/>
    <property type="project" value="TreeGrafter"/>
</dbReference>
<evidence type="ECO:0000256" key="12">
    <source>
        <dbReference type="SAM" id="Coils"/>
    </source>
</evidence>
<dbReference type="VEuPathDB" id="VectorBase:LDEU003817"/>
<keyword evidence="6" id="KW-0524">Neurogenesis</keyword>
<dbReference type="SUPFAM" id="SSF50156">
    <property type="entry name" value="PDZ domain-like"/>
    <property type="match status" value="1"/>
</dbReference>
<dbReference type="AlphaFoldDB" id="A0A443SL82"/>
<feature type="domain" description="PDZ" evidence="14">
    <location>
        <begin position="395"/>
        <end position="483"/>
    </location>
</feature>